<dbReference type="InterPro" id="IPR027417">
    <property type="entry name" value="P-loop_NTPase"/>
</dbReference>
<evidence type="ECO:0000313" key="1">
    <source>
        <dbReference type="EMBL" id="MBC8431191.1"/>
    </source>
</evidence>
<accession>A0A8J6NPN2</accession>
<gene>
    <name evidence="1" type="ORF">H8D96_04655</name>
</gene>
<dbReference type="Proteomes" id="UP000605201">
    <property type="component" value="Unassembled WGS sequence"/>
</dbReference>
<dbReference type="SUPFAM" id="SSF52540">
    <property type="entry name" value="P-loop containing nucleoside triphosphate hydrolases"/>
    <property type="match status" value="1"/>
</dbReference>
<dbReference type="Gene3D" id="3.40.50.300">
    <property type="entry name" value="P-loop containing nucleotide triphosphate hydrolases"/>
    <property type="match status" value="1"/>
</dbReference>
<sequence>MSDRIFPIMGTTIPPMLGRAGIMQRLWNDLTKATPSHLSVVGPRYSGKTVLMHGLAKRMSQDSSPYGAVIIWDLGHQTPDSNEAFLKALCRKLGEGLKAGGNEYGDHLLAVETDEYGELQEVIEALYDDDFKVLMLWDGFDKPLSTGKLTRNLWDQLRELASSPSLRLVTATRRPLHELIRSEESVTSDFWNIFDMTPVRLGIFNEDDRDDILSTISGLSLKPGAKSELENWSAGYPPFYITVLNRIIASGAAGEIENQVVNEAAGQALEEISSMLDFLWKDCPETAKDLYRHLMEHEKLAASDVGNSECMQLVEKGFIKISGSRISKGCRLLEQHIKSLGDDSGSMVRLFGPWEEYRSNIRSLLELRLNQLTSLDSRLHRFIQQSIEDIPDYPEVCLSNMRGIVDRALDLIWDAELGPGRTIPADWFSDWRYNGEKGPESYWNIQFPKKRGHQIRLLQLLTGTMNSAPKANRVSKNTWALASAAHGFGDFGQHIDGIEIHVGVAVSAVKVCIELAACLDRELED</sequence>
<reference evidence="1 2" key="1">
    <citation type="submission" date="2020-08" db="EMBL/GenBank/DDBJ databases">
        <title>Bridging the membrane lipid divide: bacteria of the FCB group superphylum have the potential to synthesize archaeal ether lipids.</title>
        <authorList>
            <person name="Villanueva L."/>
            <person name="Von Meijenfeldt F.A.B."/>
            <person name="Westbye A.B."/>
            <person name="Yadav S."/>
            <person name="Hopmans E.C."/>
            <person name="Dutilh B.E."/>
            <person name="Sinninghe Damste J.S."/>
        </authorList>
    </citation>
    <scope>NUCLEOTIDE SEQUENCE [LARGE SCALE GENOMIC DNA]</scope>
    <source>
        <strain evidence="1">NIOZ-UU17</strain>
    </source>
</reference>
<evidence type="ECO:0000313" key="2">
    <source>
        <dbReference type="Proteomes" id="UP000605201"/>
    </source>
</evidence>
<comment type="caution">
    <text evidence="1">The sequence shown here is derived from an EMBL/GenBank/DDBJ whole genome shotgun (WGS) entry which is preliminary data.</text>
</comment>
<proteinExistence type="predicted"/>
<protein>
    <submittedName>
        <fullName evidence="1">Uncharacterized protein</fullName>
    </submittedName>
</protein>
<dbReference type="EMBL" id="JACNIG010000121">
    <property type="protein sequence ID" value="MBC8431191.1"/>
    <property type="molecule type" value="Genomic_DNA"/>
</dbReference>
<organism evidence="1 2">
    <name type="scientific">Candidatus Desulfatibia vada</name>
    <dbReference type="NCBI Taxonomy" id="2841696"/>
    <lineage>
        <taxon>Bacteria</taxon>
        <taxon>Pseudomonadati</taxon>
        <taxon>Thermodesulfobacteriota</taxon>
        <taxon>Desulfobacteria</taxon>
        <taxon>Desulfobacterales</taxon>
        <taxon>Desulfobacterales incertae sedis</taxon>
        <taxon>Candidatus Desulfatibia</taxon>
    </lineage>
</organism>
<dbReference type="AlphaFoldDB" id="A0A8J6NPN2"/>
<name>A0A8J6NPN2_9BACT</name>